<keyword evidence="8 13" id="KW-0472">Membrane</keyword>
<keyword evidence="15" id="KW-1185">Reference proteome</keyword>
<keyword evidence="9" id="KW-0594">Phospholipid biosynthesis</keyword>
<dbReference type="AlphaFoldDB" id="A0A858U3V6"/>
<feature type="transmembrane region" description="Helical" evidence="13">
    <location>
        <begin position="43"/>
        <end position="66"/>
    </location>
</feature>
<dbReference type="RefSeq" id="WP_169605163.1">
    <property type="nucleotide sequence ID" value="NZ_CP051481.1"/>
</dbReference>
<dbReference type="NCBIfam" id="TIGR00560">
    <property type="entry name" value="pgsA"/>
    <property type="match status" value="1"/>
</dbReference>
<evidence type="ECO:0000256" key="12">
    <source>
        <dbReference type="RuleBase" id="RU003750"/>
    </source>
</evidence>
<sequence>MSKKFNKKIPNYLTIARILFAIIFIIIMSVMQGVSIHGTAFFILYWINVVIFAVAMVTDFADGYLARKYDAVSTFGKIFDPIADKIMTVSMMLFLILTQFSYIPLIVLIIVRDIIVDGSRMFAVSRNINVAASWWGKIKTILVSLALLCVSLSAPFLYNNADTWSLNQLYINIPLMAGCLVSWISGTIYISKYLKGIKQTNVLIETEQTNNDIE</sequence>
<dbReference type="EC" id="2.7.8.5" evidence="11"/>
<proteinExistence type="inferred from homology"/>
<dbReference type="PROSITE" id="PS00379">
    <property type="entry name" value="CDP_ALCOHOL_P_TRANSF"/>
    <property type="match status" value="1"/>
</dbReference>
<dbReference type="EMBL" id="CP051481">
    <property type="protein sequence ID" value="QJG67112.1"/>
    <property type="molecule type" value="Genomic_DNA"/>
</dbReference>
<dbReference type="Proteomes" id="UP000501060">
    <property type="component" value="Chromosome"/>
</dbReference>
<keyword evidence="7" id="KW-0443">Lipid metabolism</keyword>
<dbReference type="PANTHER" id="PTHR14269">
    <property type="entry name" value="CDP-DIACYLGLYCEROL--GLYCEROL-3-PHOSPHATE 3-PHOSPHATIDYLTRANSFERASE-RELATED"/>
    <property type="match status" value="1"/>
</dbReference>
<keyword evidence="10" id="KW-1208">Phospholipid metabolism</keyword>
<evidence type="ECO:0000256" key="1">
    <source>
        <dbReference type="ARBA" id="ARBA00004141"/>
    </source>
</evidence>
<evidence type="ECO:0000256" key="13">
    <source>
        <dbReference type="SAM" id="Phobius"/>
    </source>
</evidence>
<feature type="transmembrane region" description="Helical" evidence="13">
    <location>
        <begin position="141"/>
        <end position="158"/>
    </location>
</feature>
<reference evidence="14 15" key="1">
    <citation type="submission" date="2020-04" db="EMBL/GenBank/DDBJ databases">
        <title>Novel Mycoplasma species detected in Phocoena phocoena (harbor porpoise) from the USA.</title>
        <authorList>
            <person name="Volokhov D.V."/>
        </authorList>
    </citation>
    <scope>NUCLEOTIDE SEQUENCE [LARGE SCALE GENOMIC DNA]</scope>
    <source>
        <strain evidence="14 15">Phocoena C-264-GEN</strain>
    </source>
</reference>
<protein>
    <recommendedName>
        <fullName evidence="11">CDP-diacylglycerol--glycerol-3-phosphate 3-phosphatidyltransferase</fullName>
        <ecNumber evidence="11">2.7.8.5</ecNumber>
    </recommendedName>
</protein>
<feature type="transmembrane region" description="Helical" evidence="13">
    <location>
        <begin position="12"/>
        <end position="31"/>
    </location>
</feature>
<dbReference type="InterPro" id="IPR050324">
    <property type="entry name" value="CDP-alcohol_PTase-I"/>
</dbReference>
<evidence type="ECO:0000256" key="7">
    <source>
        <dbReference type="ARBA" id="ARBA00023098"/>
    </source>
</evidence>
<dbReference type="PIRSF" id="PIRSF000847">
    <property type="entry name" value="Phos_ph_gly_syn"/>
    <property type="match status" value="1"/>
</dbReference>
<keyword evidence="6 13" id="KW-1133">Transmembrane helix</keyword>
<feature type="transmembrane region" description="Helical" evidence="13">
    <location>
        <begin position="170"/>
        <end position="190"/>
    </location>
</feature>
<dbReference type="InterPro" id="IPR000462">
    <property type="entry name" value="CDP-OH_P_trans"/>
</dbReference>
<gene>
    <name evidence="14" type="primary">pgsA</name>
    <name evidence="14" type="ORF">HGG69_02195</name>
</gene>
<evidence type="ECO:0000256" key="9">
    <source>
        <dbReference type="ARBA" id="ARBA00023209"/>
    </source>
</evidence>
<evidence type="ECO:0000256" key="8">
    <source>
        <dbReference type="ARBA" id="ARBA00023136"/>
    </source>
</evidence>
<dbReference type="PANTHER" id="PTHR14269:SF62">
    <property type="entry name" value="CDP-DIACYLGLYCEROL--GLYCEROL-3-PHOSPHATE 3-PHOSPHATIDYLTRANSFERASE 1, CHLOROPLASTIC"/>
    <property type="match status" value="1"/>
</dbReference>
<dbReference type="GO" id="GO:0016020">
    <property type="term" value="C:membrane"/>
    <property type="evidence" value="ECO:0007669"/>
    <property type="project" value="UniProtKB-SubCell"/>
</dbReference>
<evidence type="ECO:0000256" key="10">
    <source>
        <dbReference type="ARBA" id="ARBA00023264"/>
    </source>
</evidence>
<evidence type="ECO:0000256" key="4">
    <source>
        <dbReference type="ARBA" id="ARBA00022679"/>
    </source>
</evidence>
<accession>A0A858U3V6</accession>
<feature type="transmembrane region" description="Helical" evidence="13">
    <location>
        <begin position="86"/>
        <end position="111"/>
    </location>
</feature>
<dbReference type="InterPro" id="IPR048254">
    <property type="entry name" value="CDP_ALCOHOL_P_TRANSF_CS"/>
</dbReference>
<evidence type="ECO:0000313" key="14">
    <source>
        <dbReference type="EMBL" id="QJG67112.1"/>
    </source>
</evidence>
<dbReference type="Pfam" id="PF01066">
    <property type="entry name" value="CDP-OH_P_transf"/>
    <property type="match status" value="1"/>
</dbReference>
<dbReference type="GO" id="GO:0008444">
    <property type="term" value="F:CDP-diacylglycerol-glycerol-3-phosphate 3-phosphatidyltransferase activity"/>
    <property type="evidence" value="ECO:0007669"/>
    <property type="project" value="UniProtKB-UniRule"/>
</dbReference>
<evidence type="ECO:0000256" key="2">
    <source>
        <dbReference type="ARBA" id="ARBA00010441"/>
    </source>
</evidence>
<dbReference type="InterPro" id="IPR004570">
    <property type="entry name" value="Phosphatidylglycerol_P_synth"/>
</dbReference>
<keyword evidence="3" id="KW-0444">Lipid biosynthesis</keyword>
<dbReference type="GO" id="GO:0046474">
    <property type="term" value="P:glycerophospholipid biosynthetic process"/>
    <property type="evidence" value="ECO:0007669"/>
    <property type="project" value="TreeGrafter"/>
</dbReference>
<evidence type="ECO:0000256" key="11">
    <source>
        <dbReference type="NCBIfam" id="TIGR00560"/>
    </source>
</evidence>
<evidence type="ECO:0000256" key="6">
    <source>
        <dbReference type="ARBA" id="ARBA00022989"/>
    </source>
</evidence>
<organism evidence="14 15">
    <name type="scientific">Mycoplasma phocoenae</name>
    <dbReference type="NCBI Taxonomy" id="754517"/>
    <lineage>
        <taxon>Bacteria</taxon>
        <taxon>Bacillati</taxon>
        <taxon>Mycoplasmatota</taxon>
        <taxon>Mollicutes</taxon>
        <taxon>Mycoplasmataceae</taxon>
        <taxon>Mycoplasma</taxon>
    </lineage>
</organism>
<evidence type="ECO:0000256" key="3">
    <source>
        <dbReference type="ARBA" id="ARBA00022516"/>
    </source>
</evidence>
<evidence type="ECO:0000256" key="5">
    <source>
        <dbReference type="ARBA" id="ARBA00022692"/>
    </source>
</evidence>
<keyword evidence="4 12" id="KW-0808">Transferase</keyword>
<comment type="similarity">
    <text evidence="2 12">Belongs to the CDP-alcohol phosphatidyltransferase class-I family.</text>
</comment>
<name>A0A858U3V6_9MOLU</name>
<comment type="subcellular location">
    <subcellularLocation>
        <location evidence="1">Membrane</location>
        <topology evidence="1">Multi-pass membrane protein</topology>
    </subcellularLocation>
</comment>
<evidence type="ECO:0000313" key="15">
    <source>
        <dbReference type="Proteomes" id="UP000501060"/>
    </source>
</evidence>
<dbReference type="Gene3D" id="1.20.120.1760">
    <property type="match status" value="1"/>
</dbReference>
<dbReference type="KEGG" id="mphe:HGG69_02195"/>
<dbReference type="InterPro" id="IPR043130">
    <property type="entry name" value="CDP-OH_PTrfase_TM_dom"/>
</dbReference>
<keyword evidence="5 13" id="KW-0812">Transmembrane</keyword>